<reference evidence="2" key="2">
    <citation type="journal article" date="2015" name="Data Brief">
        <title>Shoot transcriptome of the giant reed, Arundo donax.</title>
        <authorList>
            <person name="Barrero R.A."/>
            <person name="Guerrero F.D."/>
            <person name="Moolhuijzen P."/>
            <person name="Goolsby J.A."/>
            <person name="Tidwell J."/>
            <person name="Bellgard S.E."/>
            <person name="Bellgard M.I."/>
        </authorList>
    </citation>
    <scope>NUCLEOTIDE SEQUENCE</scope>
    <source>
        <tissue evidence="2">Shoot tissue taken approximately 20 cm above the soil surface</tissue>
    </source>
</reference>
<keyword evidence="1" id="KW-1133">Transmembrane helix</keyword>
<reference evidence="2" key="1">
    <citation type="submission" date="2014-09" db="EMBL/GenBank/DDBJ databases">
        <authorList>
            <person name="Magalhaes I.L.F."/>
            <person name="Oliveira U."/>
            <person name="Santos F.R."/>
            <person name="Vidigal T.H.D.A."/>
            <person name="Brescovit A.D."/>
            <person name="Santos A.J."/>
        </authorList>
    </citation>
    <scope>NUCLEOTIDE SEQUENCE</scope>
    <source>
        <tissue evidence="2">Shoot tissue taken approximately 20 cm above the soil surface</tissue>
    </source>
</reference>
<accession>A0A0A9DYP3</accession>
<dbReference type="EMBL" id="GBRH01207100">
    <property type="protein sequence ID" value="JAD90795.1"/>
    <property type="molecule type" value="Transcribed_RNA"/>
</dbReference>
<organism evidence="2">
    <name type="scientific">Arundo donax</name>
    <name type="common">Giant reed</name>
    <name type="synonym">Donax arundinaceus</name>
    <dbReference type="NCBI Taxonomy" id="35708"/>
    <lineage>
        <taxon>Eukaryota</taxon>
        <taxon>Viridiplantae</taxon>
        <taxon>Streptophyta</taxon>
        <taxon>Embryophyta</taxon>
        <taxon>Tracheophyta</taxon>
        <taxon>Spermatophyta</taxon>
        <taxon>Magnoliopsida</taxon>
        <taxon>Liliopsida</taxon>
        <taxon>Poales</taxon>
        <taxon>Poaceae</taxon>
        <taxon>PACMAD clade</taxon>
        <taxon>Arundinoideae</taxon>
        <taxon>Arundineae</taxon>
        <taxon>Arundo</taxon>
    </lineage>
</organism>
<proteinExistence type="predicted"/>
<evidence type="ECO:0000313" key="2">
    <source>
        <dbReference type="EMBL" id="JAD90795.1"/>
    </source>
</evidence>
<keyword evidence="1" id="KW-0812">Transmembrane</keyword>
<protein>
    <submittedName>
        <fullName evidence="2">CHLD</fullName>
    </submittedName>
</protein>
<evidence type="ECO:0000256" key="1">
    <source>
        <dbReference type="SAM" id="Phobius"/>
    </source>
</evidence>
<sequence length="99" mass="10900">MRFRAMLPLASTTNMTRAPAFRAILLALMSVFSTKTFLALSRSFSLRSFWYGAAALSVASTANLLTGPFGSIGFMYRPLSSENIMFFALPAFPRRLCAC</sequence>
<keyword evidence="1" id="KW-0472">Membrane</keyword>
<dbReference type="AlphaFoldDB" id="A0A0A9DYP3"/>
<feature type="transmembrane region" description="Helical" evidence="1">
    <location>
        <begin position="49"/>
        <end position="76"/>
    </location>
</feature>
<name>A0A0A9DYP3_ARUDO</name>